<comment type="function">
    <text evidence="9">Acts as an acyl-protein thioesterase that hydrolyzes fatty acids from acylated residues in proteins. Regulates the mitochondrial S-depalmitoylation of the nucleophilic active site residue of peroxiredoxin-5/PRDX5, a key antioxidant protein, therefore modulating mitochondrial antioxidant ability. Also catalyzes the deglucuronidation of mycophenolic acid acyl-glucuronide, an active metabolite of the immunosuppressant drug mycophenolate.</text>
</comment>
<organism evidence="13 14">
    <name type="scientific">Nitrospira defluvii</name>
    <dbReference type="NCBI Taxonomy" id="330214"/>
    <lineage>
        <taxon>Bacteria</taxon>
        <taxon>Pseudomonadati</taxon>
        <taxon>Nitrospirota</taxon>
        <taxon>Nitrospiria</taxon>
        <taxon>Nitrospirales</taxon>
        <taxon>Nitrospiraceae</taxon>
        <taxon>Nitrospira</taxon>
    </lineage>
</organism>
<dbReference type="EMBL" id="CAJNBJ010000001">
    <property type="protein sequence ID" value="CAE6711608.1"/>
    <property type="molecule type" value="Genomic_DNA"/>
</dbReference>
<protein>
    <recommendedName>
        <fullName evidence="5">Palmitoyl-protein thioesterase ABHD10, mitochondrial</fullName>
        <ecNumber evidence="4">3.1.1.93</ecNumber>
        <ecNumber evidence="1">3.1.2.22</ecNumber>
    </recommendedName>
    <alternativeName>
        <fullName evidence="7">Acyl-protein thioesterase ABHD10</fullName>
    </alternativeName>
    <alternativeName>
        <fullName evidence="8">Alpha/beta hydrolase domain-containing protein 10</fullName>
    </alternativeName>
    <alternativeName>
        <fullName evidence="6">Mycophenolic acid acyl-glucuronide esterase, mitochondrial</fullName>
    </alternativeName>
</protein>
<comment type="catalytic activity">
    <reaction evidence="11">
        <text>mycophenolic acid O-acyl-beta-D-glucuronide + H2O = mycophenolate + D-glucuronate + H(+)</text>
        <dbReference type="Rhea" id="RHEA:34179"/>
        <dbReference type="ChEBI" id="CHEBI:15377"/>
        <dbReference type="ChEBI" id="CHEBI:15378"/>
        <dbReference type="ChEBI" id="CHEBI:58720"/>
        <dbReference type="ChEBI" id="CHEBI:62932"/>
        <dbReference type="ChEBI" id="CHEBI:66982"/>
        <dbReference type="EC" id="3.1.1.93"/>
    </reaction>
    <physiologicalReaction direction="left-to-right" evidence="11">
        <dbReference type="Rhea" id="RHEA:34180"/>
    </physiologicalReaction>
</comment>
<dbReference type="InterPro" id="IPR000073">
    <property type="entry name" value="AB_hydrolase_1"/>
</dbReference>
<proteinExistence type="predicted"/>
<keyword evidence="3" id="KW-0809">Transit peptide</keyword>
<keyword evidence="14" id="KW-1185">Reference proteome</keyword>
<evidence type="ECO:0000256" key="3">
    <source>
        <dbReference type="ARBA" id="ARBA00022946"/>
    </source>
</evidence>
<dbReference type="SUPFAM" id="SSF53474">
    <property type="entry name" value="alpha/beta-Hydrolases"/>
    <property type="match status" value="1"/>
</dbReference>
<dbReference type="Pfam" id="PF12697">
    <property type="entry name" value="Abhydrolase_6"/>
    <property type="match status" value="1"/>
</dbReference>
<evidence type="ECO:0000313" key="14">
    <source>
        <dbReference type="Proteomes" id="UP000675880"/>
    </source>
</evidence>
<comment type="catalytic activity">
    <reaction evidence="10">
        <text>S-hexadecanoyl-L-cysteinyl-[protein] + H2O = L-cysteinyl-[protein] + hexadecanoate + H(+)</text>
        <dbReference type="Rhea" id="RHEA:19233"/>
        <dbReference type="Rhea" id="RHEA-COMP:10131"/>
        <dbReference type="Rhea" id="RHEA-COMP:11032"/>
        <dbReference type="ChEBI" id="CHEBI:7896"/>
        <dbReference type="ChEBI" id="CHEBI:15377"/>
        <dbReference type="ChEBI" id="CHEBI:15378"/>
        <dbReference type="ChEBI" id="CHEBI:29950"/>
        <dbReference type="ChEBI" id="CHEBI:74151"/>
        <dbReference type="EC" id="3.1.2.22"/>
    </reaction>
    <physiologicalReaction direction="left-to-right" evidence="10">
        <dbReference type="Rhea" id="RHEA:19234"/>
    </physiologicalReaction>
</comment>
<evidence type="ECO:0000256" key="6">
    <source>
        <dbReference type="ARBA" id="ARBA00041520"/>
    </source>
</evidence>
<evidence type="ECO:0000256" key="7">
    <source>
        <dbReference type="ARBA" id="ARBA00042645"/>
    </source>
</evidence>
<dbReference type="InterPro" id="IPR052382">
    <property type="entry name" value="ABHD10_acyl-thioesterase"/>
</dbReference>
<evidence type="ECO:0000256" key="2">
    <source>
        <dbReference type="ARBA" id="ARBA00022801"/>
    </source>
</evidence>
<keyword evidence="2 13" id="KW-0378">Hydrolase</keyword>
<dbReference type="PANTHER" id="PTHR16138:SF7">
    <property type="entry name" value="PALMITOYL-PROTEIN THIOESTERASE ABHD10, MITOCHONDRIAL"/>
    <property type="match status" value="1"/>
</dbReference>
<dbReference type="Proteomes" id="UP000675880">
    <property type="component" value="Unassembled WGS sequence"/>
</dbReference>
<name>A0ABM8QRM1_9BACT</name>
<gene>
    <name evidence="13" type="ORF">NSPZN2_11244</name>
</gene>
<feature type="domain" description="AB hydrolase-1" evidence="12">
    <location>
        <begin position="56"/>
        <end position="220"/>
    </location>
</feature>
<evidence type="ECO:0000256" key="4">
    <source>
        <dbReference type="ARBA" id="ARBA00039132"/>
    </source>
</evidence>
<dbReference type="Gene3D" id="3.40.50.1820">
    <property type="entry name" value="alpha/beta hydrolase"/>
    <property type="match status" value="1"/>
</dbReference>
<dbReference type="RefSeq" id="WP_213041015.1">
    <property type="nucleotide sequence ID" value="NZ_CAJNBJ010000001.1"/>
</dbReference>
<dbReference type="InterPro" id="IPR029058">
    <property type="entry name" value="AB_hydrolase_fold"/>
</dbReference>
<accession>A0ABM8QRM1</accession>
<dbReference type="GO" id="GO:0016787">
    <property type="term" value="F:hydrolase activity"/>
    <property type="evidence" value="ECO:0007669"/>
    <property type="project" value="UniProtKB-KW"/>
</dbReference>
<evidence type="ECO:0000256" key="8">
    <source>
        <dbReference type="ARBA" id="ARBA00042704"/>
    </source>
</evidence>
<evidence type="ECO:0000256" key="9">
    <source>
        <dbReference type="ARBA" id="ARBA00046047"/>
    </source>
</evidence>
<dbReference type="PANTHER" id="PTHR16138">
    <property type="entry name" value="MYCOPHENOLIC ACID ACYL-GLUCURONIDE ESTERASE, MITOCHONDRIAL"/>
    <property type="match status" value="1"/>
</dbReference>
<evidence type="ECO:0000256" key="11">
    <source>
        <dbReference type="ARBA" id="ARBA00047972"/>
    </source>
</evidence>
<dbReference type="EC" id="3.1.1.93" evidence="4"/>
<dbReference type="EC" id="3.1.2.22" evidence="1"/>
<comment type="caution">
    <text evidence="13">The sequence shown here is derived from an EMBL/GenBank/DDBJ whole genome shotgun (WGS) entry which is preliminary data.</text>
</comment>
<evidence type="ECO:0000256" key="10">
    <source>
        <dbReference type="ARBA" id="ARBA00047409"/>
    </source>
</evidence>
<evidence type="ECO:0000256" key="5">
    <source>
        <dbReference type="ARBA" id="ARBA00039314"/>
    </source>
</evidence>
<evidence type="ECO:0000313" key="13">
    <source>
        <dbReference type="EMBL" id="CAE6711608.1"/>
    </source>
</evidence>
<sequence>MMEPFTLTCADGTMLRGDRAIGKDRQFLFITGFLSKRWGNKSKALAQWCQDRGWGFCCFDFRGWGESGGNWGDYRLLHWLEDAEAVTNLLANGPPVTIVGNSLGGWLAWLVAQEQPIVEELILIAPAFNMMDLRAAQISAERREQWQSAGSMPWDDEPLHRDAPIPWHWVEDSQALWRRRFTMPRRVKTTILHGLQDTVINPEGSWTFVQHLLSQDPEFPIELLLKIGDHRLSSPEHLDTFRRLVFRRP</sequence>
<evidence type="ECO:0000259" key="12">
    <source>
        <dbReference type="Pfam" id="PF12697"/>
    </source>
</evidence>
<evidence type="ECO:0000256" key="1">
    <source>
        <dbReference type="ARBA" id="ARBA00012423"/>
    </source>
</evidence>
<reference evidence="13 14" key="1">
    <citation type="submission" date="2021-02" db="EMBL/GenBank/DDBJ databases">
        <authorList>
            <person name="Han P."/>
        </authorList>
    </citation>
    <scope>NUCLEOTIDE SEQUENCE [LARGE SCALE GENOMIC DNA]</scope>
    <source>
        <strain evidence="13">Candidatus Nitrospira sp. ZN2</strain>
    </source>
</reference>